<accession>A0A9P9H397</accession>
<protein>
    <submittedName>
        <fullName evidence="1">Uncharacterized protein</fullName>
    </submittedName>
</protein>
<dbReference type="GeneID" id="70231134"/>
<comment type="caution">
    <text evidence="1">The sequence shown here is derived from an EMBL/GenBank/DDBJ whole genome shotgun (WGS) entry which is preliminary data.</text>
</comment>
<proteinExistence type="predicted"/>
<evidence type="ECO:0000313" key="1">
    <source>
        <dbReference type="EMBL" id="KAH7250375.1"/>
    </source>
</evidence>
<dbReference type="SUPFAM" id="SSF52047">
    <property type="entry name" value="RNI-like"/>
    <property type="match status" value="1"/>
</dbReference>
<reference evidence="1" key="1">
    <citation type="journal article" date="2021" name="Nat. Commun.">
        <title>Genetic determinants of endophytism in the Arabidopsis root mycobiome.</title>
        <authorList>
            <person name="Mesny F."/>
            <person name="Miyauchi S."/>
            <person name="Thiergart T."/>
            <person name="Pickel B."/>
            <person name="Atanasova L."/>
            <person name="Karlsson M."/>
            <person name="Huettel B."/>
            <person name="Barry K.W."/>
            <person name="Haridas S."/>
            <person name="Chen C."/>
            <person name="Bauer D."/>
            <person name="Andreopoulos W."/>
            <person name="Pangilinan J."/>
            <person name="LaButti K."/>
            <person name="Riley R."/>
            <person name="Lipzen A."/>
            <person name="Clum A."/>
            <person name="Drula E."/>
            <person name="Henrissat B."/>
            <person name="Kohler A."/>
            <person name="Grigoriev I.V."/>
            <person name="Martin F.M."/>
            <person name="Hacquard S."/>
        </authorList>
    </citation>
    <scope>NUCLEOTIDE SEQUENCE</scope>
    <source>
        <strain evidence="1">MPI-CAGE-AT-0023</strain>
    </source>
</reference>
<dbReference type="Gene3D" id="3.80.10.10">
    <property type="entry name" value="Ribonuclease Inhibitor"/>
    <property type="match status" value="1"/>
</dbReference>
<keyword evidence="2" id="KW-1185">Reference proteome</keyword>
<dbReference type="EMBL" id="JAGMUX010000008">
    <property type="protein sequence ID" value="KAH7250375.1"/>
    <property type="molecule type" value="Genomic_DNA"/>
</dbReference>
<dbReference type="AlphaFoldDB" id="A0A9P9H397"/>
<gene>
    <name evidence="1" type="ORF">BKA55DRAFT_728537</name>
</gene>
<sequence length="437" mass="49011">MSFDIDRDVSSLMMSKFGRPGVDLLSDDKTSLASLALVNSESCDGQVDSVIQTRYWCLYPQSFASRPDYVANSHRELYESIFGDDAGSVTIEQRKILYKEAGEKYVVVRTAAVEAISALPNLETLSWGDGYSLDKTFFETITRCTARHIELDKLAIDDAWSLKPLLTPTAWPLRSLNLDVSMALDKWYELEGKGKTTTHHLATFFSTLFHLYSPTLESLSWSYLELIRHDGVPDSIGETAISFPRLRYLRLNFLKLDSVAISSFLAAPLKSLDLPVKILDDPSTLDCEPLRDLGAFTVAHLPREASACKRIAKFISRHTGIRRLYIHESKLALGDTAYLDRFIIPTLSSLDFSNLASLFLVWGGAPNAQIPEESLRIIGQLASLEQLSLCAGKFFGWRHQWLVDHDKLRHHLSQLKGLTKLALVRDTYPVPLPGSKV</sequence>
<dbReference type="OrthoDB" id="3257981at2759"/>
<name>A0A9P9H397_FUSRE</name>
<evidence type="ECO:0000313" key="2">
    <source>
        <dbReference type="Proteomes" id="UP000720189"/>
    </source>
</evidence>
<dbReference type="Proteomes" id="UP000720189">
    <property type="component" value="Unassembled WGS sequence"/>
</dbReference>
<dbReference type="RefSeq" id="XP_046049694.1">
    <property type="nucleotide sequence ID" value="XM_046201180.1"/>
</dbReference>
<organism evidence="1 2">
    <name type="scientific">Fusarium redolens</name>
    <dbReference type="NCBI Taxonomy" id="48865"/>
    <lineage>
        <taxon>Eukaryota</taxon>
        <taxon>Fungi</taxon>
        <taxon>Dikarya</taxon>
        <taxon>Ascomycota</taxon>
        <taxon>Pezizomycotina</taxon>
        <taxon>Sordariomycetes</taxon>
        <taxon>Hypocreomycetidae</taxon>
        <taxon>Hypocreales</taxon>
        <taxon>Nectriaceae</taxon>
        <taxon>Fusarium</taxon>
        <taxon>Fusarium redolens species complex</taxon>
    </lineage>
</organism>
<dbReference type="InterPro" id="IPR032675">
    <property type="entry name" value="LRR_dom_sf"/>
</dbReference>